<dbReference type="Proteomes" id="UP000885672">
    <property type="component" value="Unassembled WGS sequence"/>
</dbReference>
<dbReference type="SMART" id="SM00388">
    <property type="entry name" value="HisKA"/>
    <property type="match status" value="1"/>
</dbReference>
<keyword evidence="7" id="KW-0547">Nucleotide-binding</keyword>
<dbReference type="CDD" id="cd00130">
    <property type="entry name" value="PAS"/>
    <property type="match status" value="1"/>
</dbReference>
<dbReference type="PROSITE" id="PS50109">
    <property type="entry name" value="HIS_KIN"/>
    <property type="match status" value="1"/>
</dbReference>
<dbReference type="GO" id="GO:0005524">
    <property type="term" value="F:ATP binding"/>
    <property type="evidence" value="ECO:0007669"/>
    <property type="project" value="UniProtKB-KW"/>
</dbReference>
<dbReference type="InterPro" id="IPR036890">
    <property type="entry name" value="HATPase_C_sf"/>
</dbReference>
<organism evidence="20">
    <name type="scientific">candidate division WOR-3 bacterium</name>
    <dbReference type="NCBI Taxonomy" id="2052148"/>
    <lineage>
        <taxon>Bacteria</taxon>
        <taxon>Bacteria division WOR-3</taxon>
    </lineage>
</organism>
<dbReference type="Pfam" id="PF00512">
    <property type="entry name" value="HisKA"/>
    <property type="match status" value="1"/>
</dbReference>
<dbReference type="EMBL" id="DSBX01000373">
    <property type="protein sequence ID" value="HDR00534.1"/>
    <property type="molecule type" value="Genomic_DNA"/>
</dbReference>
<dbReference type="InterPro" id="IPR000700">
    <property type="entry name" value="PAS-assoc_C"/>
</dbReference>
<dbReference type="Gene3D" id="3.30.450.20">
    <property type="entry name" value="PAS domain"/>
    <property type="match status" value="2"/>
</dbReference>
<keyword evidence="6 15" id="KW-0812">Transmembrane</keyword>
<dbReference type="Gene3D" id="6.10.340.10">
    <property type="match status" value="1"/>
</dbReference>
<dbReference type="SUPFAM" id="SSF158472">
    <property type="entry name" value="HAMP domain-like"/>
    <property type="match status" value="1"/>
</dbReference>
<dbReference type="SUPFAM" id="SSF47384">
    <property type="entry name" value="Homodimeric domain of signal transducing histidine kinase"/>
    <property type="match status" value="1"/>
</dbReference>
<feature type="region of interest" description="Disordered" evidence="14">
    <location>
        <begin position="460"/>
        <end position="480"/>
    </location>
</feature>
<evidence type="ECO:0000256" key="3">
    <source>
        <dbReference type="ARBA" id="ARBA00012438"/>
    </source>
</evidence>
<gene>
    <name evidence="20" type="ORF">ENN51_09675</name>
</gene>
<dbReference type="EC" id="2.7.13.3" evidence="3"/>
<keyword evidence="11" id="KW-0902">Two-component regulatory system</keyword>
<dbReference type="InterPro" id="IPR001610">
    <property type="entry name" value="PAC"/>
</dbReference>
<keyword evidence="13" id="KW-0175">Coiled coil</keyword>
<evidence type="ECO:0000256" key="13">
    <source>
        <dbReference type="SAM" id="Coils"/>
    </source>
</evidence>
<evidence type="ECO:0000256" key="2">
    <source>
        <dbReference type="ARBA" id="ARBA00004141"/>
    </source>
</evidence>
<dbReference type="PANTHER" id="PTHR42878">
    <property type="entry name" value="TWO-COMPONENT HISTIDINE KINASE"/>
    <property type="match status" value="1"/>
</dbReference>
<evidence type="ECO:0000259" key="19">
    <source>
        <dbReference type="PROSITE" id="PS50885"/>
    </source>
</evidence>
<feature type="domain" description="PAC" evidence="18">
    <location>
        <begin position="475"/>
        <end position="527"/>
    </location>
</feature>
<keyword evidence="9" id="KW-0067">ATP-binding</keyword>
<dbReference type="PROSITE" id="PS50885">
    <property type="entry name" value="HAMP"/>
    <property type="match status" value="1"/>
</dbReference>
<feature type="domain" description="HAMP" evidence="19">
    <location>
        <begin position="332"/>
        <end position="384"/>
    </location>
</feature>
<dbReference type="InterPro" id="IPR050351">
    <property type="entry name" value="BphY/WalK/GraS-like"/>
</dbReference>
<evidence type="ECO:0000256" key="7">
    <source>
        <dbReference type="ARBA" id="ARBA00022741"/>
    </source>
</evidence>
<keyword evidence="12 15" id="KW-0472">Membrane</keyword>
<evidence type="ECO:0000256" key="11">
    <source>
        <dbReference type="ARBA" id="ARBA00023012"/>
    </source>
</evidence>
<dbReference type="SMART" id="SM00304">
    <property type="entry name" value="HAMP"/>
    <property type="match status" value="1"/>
</dbReference>
<evidence type="ECO:0000256" key="1">
    <source>
        <dbReference type="ARBA" id="ARBA00000085"/>
    </source>
</evidence>
<evidence type="ECO:0000259" key="16">
    <source>
        <dbReference type="PROSITE" id="PS50109"/>
    </source>
</evidence>
<dbReference type="GO" id="GO:0007234">
    <property type="term" value="P:osmosensory signaling via phosphorelay pathway"/>
    <property type="evidence" value="ECO:0007669"/>
    <property type="project" value="TreeGrafter"/>
</dbReference>
<dbReference type="GO" id="GO:0030295">
    <property type="term" value="F:protein kinase activator activity"/>
    <property type="evidence" value="ECO:0007669"/>
    <property type="project" value="TreeGrafter"/>
</dbReference>
<dbReference type="SUPFAM" id="SSF55785">
    <property type="entry name" value="PYP-like sensor domain (PAS domain)"/>
    <property type="match status" value="1"/>
</dbReference>
<dbReference type="PROSITE" id="PS50113">
    <property type="entry name" value="PAC"/>
    <property type="match status" value="1"/>
</dbReference>
<dbReference type="GO" id="GO:0006355">
    <property type="term" value="P:regulation of DNA-templated transcription"/>
    <property type="evidence" value="ECO:0007669"/>
    <property type="project" value="InterPro"/>
</dbReference>
<feature type="domain" description="Histidine kinase" evidence="16">
    <location>
        <begin position="531"/>
        <end position="655"/>
    </location>
</feature>
<dbReference type="GO" id="GO:0016020">
    <property type="term" value="C:membrane"/>
    <property type="evidence" value="ECO:0007669"/>
    <property type="project" value="UniProtKB-SubCell"/>
</dbReference>
<evidence type="ECO:0000259" key="18">
    <source>
        <dbReference type="PROSITE" id="PS50113"/>
    </source>
</evidence>
<name>A0A7V0T7S6_UNCW3</name>
<dbReference type="PROSITE" id="PS50112">
    <property type="entry name" value="PAS"/>
    <property type="match status" value="1"/>
</dbReference>
<comment type="catalytic activity">
    <reaction evidence="1">
        <text>ATP + protein L-histidine = ADP + protein N-phospho-L-histidine.</text>
        <dbReference type="EC" id="2.7.13.3"/>
    </reaction>
</comment>
<evidence type="ECO:0000256" key="10">
    <source>
        <dbReference type="ARBA" id="ARBA00022989"/>
    </source>
</evidence>
<dbReference type="Gene3D" id="1.10.287.130">
    <property type="match status" value="1"/>
</dbReference>
<protein>
    <recommendedName>
        <fullName evidence="3">histidine kinase</fullName>
        <ecNumber evidence="3">2.7.13.3</ecNumber>
    </recommendedName>
</protein>
<dbReference type="CDD" id="cd06225">
    <property type="entry name" value="HAMP"/>
    <property type="match status" value="1"/>
</dbReference>
<evidence type="ECO:0000256" key="8">
    <source>
        <dbReference type="ARBA" id="ARBA00022777"/>
    </source>
</evidence>
<proteinExistence type="predicted"/>
<evidence type="ECO:0000256" key="12">
    <source>
        <dbReference type="ARBA" id="ARBA00023136"/>
    </source>
</evidence>
<accession>A0A7V0T7S6</accession>
<evidence type="ECO:0000256" key="4">
    <source>
        <dbReference type="ARBA" id="ARBA00022553"/>
    </source>
</evidence>
<dbReference type="InterPro" id="IPR005467">
    <property type="entry name" value="His_kinase_dom"/>
</dbReference>
<dbReference type="AlphaFoldDB" id="A0A7V0T7S6"/>
<feature type="coiled-coil region" evidence="13">
    <location>
        <begin position="376"/>
        <end position="403"/>
    </location>
</feature>
<evidence type="ECO:0000256" key="15">
    <source>
        <dbReference type="SAM" id="Phobius"/>
    </source>
</evidence>
<feature type="non-terminal residue" evidence="20">
    <location>
        <position position="655"/>
    </location>
</feature>
<dbReference type="PANTHER" id="PTHR42878:SF7">
    <property type="entry name" value="SENSOR HISTIDINE KINASE GLRK"/>
    <property type="match status" value="1"/>
</dbReference>
<dbReference type="InterPro" id="IPR013767">
    <property type="entry name" value="PAS_fold"/>
</dbReference>
<comment type="subcellular location">
    <subcellularLocation>
        <location evidence="2">Membrane</location>
        <topology evidence="2">Multi-pass membrane protein</topology>
    </subcellularLocation>
</comment>
<dbReference type="Gene3D" id="3.30.565.10">
    <property type="entry name" value="Histidine kinase-like ATPase, C-terminal domain"/>
    <property type="match status" value="1"/>
</dbReference>
<keyword evidence="5" id="KW-0808">Transferase</keyword>
<dbReference type="InterPro" id="IPR003660">
    <property type="entry name" value="HAMP_dom"/>
</dbReference>
<dbReference type="SUPFAM" id="SSF55874">
    <property type="entry name" value="ATPase domain of HSP90 chaperone/DNA topoisomerase II/histidine kinase"/>
    <property type="match status" value="1"/>
</dbReference>
<keyword evidence="4" id="KW-0597">Phosphoprotein</keyword>
<feature type="transmembrane region" description="Helical" evidence="15">
    <location>
        <begin position="20"/>
        <end position="41"/>
    </location>
</feature>
<keyword evidence="8 20" id="KW-0418">Kinase</keyword>
<dbReference type="Pfam" id="PF00672">
    <property type="entry name" value="HAMP"/>
    <property type="match status" value="1"/>
</dbReference>
<reference evidence="20" key="1">
    <citation type="journal article" date="2020" name="mSystems">
        <title>Genome- and Community-Level Interaction Insights into Carbon Utilization and Element Cycling Functions of Hydrothermarchaeota in Hydrothermal Sediment.</title>
        <authorList>
            <person name="Zhou Z."/>
            <person name="Liu Y."/>
            <person name="Xu W."/>
            <person name="Pan J."/>
            <person name="Luo Z.H."/>
            <person name="Li M."/>
        </authorList>
    </citation>
    <scope>NUCLEOTIDE SEQUENCE [LARGE SCALE GENOMIC DNA]</scope>
    <source>
        <strain evidence="20">SpSt-1182</strain>
    </source>
</reference>
<dbReference type="GO" id="GO:0000156">
    <property type="term" value="F:phosphorelay response regulator activity"/>
    <property type="evidence" value="ECO:0007669"/>
    <property type="project" value="TreeGrafter"/>
</dbReference>
<evidence type="ECO:0000259" key="17">
    <source>
        <dbReference type="PROSITE" id="PS50112"/>
    </source>
</evidence>
<dbReference type="CDD" id="cd18773">
    <property type="entry name" value="PDC1_HK_sensor"/>
    <property type="match status" value="1"/>
</dbReference>
<evidence type="ECO:0000256" key="6">
    <source>
        <dbReference type="ARBA" id="ARBA00022692"/>
    </source>
</evidence>
<sequence length="655" mass="71417">MVKRPVGHRTRFGIRERLVVWLLVFGLVPVVGTSILGHWLMTQVATEAAGTRFAAVAERIAGLVDAELRHLVSDLGGPDPGFPALARALAGSSVPRPAPGDSAAVLDHPLVARLAEIRDRDPDRYLSVAATDTAGTVIASTDPLASPFLGREEWWQSAWNRGRGAIAMGRLARLNDRWQVTLALPIRDGTDRPLGILTVAADLTDIAGIIREAEVGATGVTAITSGYGDVLITSPAGGRRAPVVNTDRRRRFSTGSPAWYSGRGLLGRDAVIALAPVRTTAGRSFGGASWHVSVEQDKAEVLAPTHLYGRFALGFTLVLAAAVLIVGLFLSGRIARPLHKLRDGARRIGAGRLDLRLDITTRDEIGELAGEFNAMAARLRESYQGLEDRVRTATAELARERNSLEAIVAALGEGLMVVDTGHRVVMWNRTAEAMTGFKAEEVIGRPSEDFLEAEVFHQEGCSPTAPNSRDATDRPPTPSFLVRRDGDRLPVAVTASPLRDADGQDRGCVVILRDVSRELEVDRLKSEVVSTVSHELRSPLTSVVGFAELLNTPGLTDEKRNQYTRFIITEGHRLEQMVDDFLTLSRIESGRLELEFEEVDLRELVAGLFTVEAPVHPRHQLRCDIPPGFPRVRADRERLRRALHNLIDNAIKYSP</sequence>
<dbReference type="NCBIfam" id="TIGR00229">
    <property type="entry name" value="sensory_box"/>
    <property type="match status" value="1"/>
</dbReference>
<dbReference type="InterPro" id="IPR036097">
    <property type="entry name" value="HisK_dim/P_sf"/>
</dbReference>
<dbReference type="SMART" id="SM00091">
    <property type="entry name" value="PAS"/>
    <property type="match status" value="1"/>
</dbReference>
<feature type="transmembrane region" description="Helical" evidence="15">
    <location>
        <begin position="307"/>
        <end position="330"/>
    </location>
</feature>
<dbReference type="InterPro" id="IPR003661">
    <property type="entry name" value="HisK_dim/P_dom"/>
</dbReference>
<dbReference type="InterPro" id="IPR035965">
    <property type="entry name" value="PAS-like_dom_sf"/>
</dbReference>
<evidence type="ECO:0000256" key="5">
    <source>
        <dbReference type="ARBA" id="ARBA00022679"/>
    </source>
</evidence>
<dbReference type="GO" id="GO:0000155">
    <property type="term" value="F:phosphorelay sensor kinase activity"/>
    <property type="evidence" value="ECO:0007669"/>
    <property type="project" value="InterPro"/>
</dbReference>
<evidence type="ECO:0000256" key="9">
    <source>
        <dbReference type="ARBA" id="ARBA00022840"/>
    </source>
</evidence>
<evidence type="ECO:0000256" key="14">
    <source>
        <dbReference type="SAM" id="MobiDB-lite"/>
    </source>
</evidence>
<dbReference type="InterPro" id="IPR000014">
    <property type="entry name" value="PAS"/>
</dbReference>
<dbReference type="CDD" id="cd00082">
    <property type="entry name" value="HisKA"/>
    <property type="match status" value="1"/>
</dbReference>
<dbReference type="Pfam" id="PF00989">
    <property type="entry name" value="PAS"/>
    <property type="match status" value="1"/>
</dbReference>
<keyword evidence="10 15" id="KW-1133">Transmembrane helix</keyword>
<dbReference type="SMART" id="SM00086">
    <property type="entry name" value="PAC"/>
    <property type="match status" value="1"/>
</dbReference>
<comment type="caution">
    <text evidence="20">The sequence shown here is derived from an EMBL/GenBank/DDBJ whole genome shotgun (WGS) entry which is preliminary data.</text>
</comment>
<feature type="domain" description="PAS" evidence="17">
    <location>
        <begin position="400"/>
        <end position="459"/>
    </location>
</feature>
<evidence type="ECO:0000313" key="20">
    <source>
        <dbReference type="EMBL" id="HDR00534.1"/>
    </source>
</evidence>